<dbReference type="AlphaFoldDB" id="A0A5B1CH73"/>
<evidence type="ECO:0000313" key="4">
    <source>
        <dbReference type="Proteomes" id="UP000322699"/>
    </source>
</evidence>
<organism evidence="3 4">
    <name type="scientific">Rubripirellula obstinata</name>
    <dbReference type="NCBI Taxonomy" id="406547"/>
    <lineage>
        <taxon>Bacteria</taxon>
        <taxon>Pseudomonadati</taxon>
        <taxon>Planctomycetota</taxon>
        <taxon>Planctomycetia</taxon>
        <taxon>Pirellulales</taxon>
        <taxon>Pirellulaceae</taxon>
        <taxon>Rubripirellula</taxon>
    </lineage>
</organism>
<evidence type="ECO:0000259" key="2">
    <source>
        <dbReference type="PROSITE" id="PS51832"/>
    </source>
</evidence>
<dbReference type="EC" id="3.1.4.52" evidence="3"/>
<dbReference type="Proteomes" id="UP000322699">
    <property type="component" value="Unassembled WGS sequence"/>
</dbReference>
<gene>
    <name evidence="3" type="primary">rpfG_2</name>
    <name evidence="3" type="ORF">LF1_10840</name>
</gene>
<sequence>MAGKLISISIDDISVGVSCSRPIVDESEVLLVGANTRISEHVINGLRDRGITTIEVDPRDAALLKGGNRKKPKPKTDSRQTKAAMFSRPLKDMMVDRFDEDLNPENTKVLESNLAKASQQIDLVRNQLCTQSLRSVSSLVSLSDQYVHSLVDDQDHAVGMLGQSLEDEELSRRSTRLSVLGMAVAAEVGLSGQKTAECGLTGLLHDVGLMVMDRSLRQPYDWMSDEERWEYKKHPLVAAACVESMMEVPHSVSLAITQLHEQFDGSGFPRGLHKCRIHQYARILNVVDSYLLLTSRTRHRPALVPHDALAFLLHQAAKGMFDPEVIRAFLKVESLFPLGSQVELSNGEAATVIRRPRNGFSLPVVTDSDGKRIELENADVKIVRPIVEDDSSAVRMTQELMKEIEWTPLTPVFAEATA</sequence>
<evidence type="ECO:0000313" key="3">
    <source>
        <dbReference type="EMBL" id="KAA1258564.1"/>
    </source>
</evidence>
<feature type="region of interest" description="Disordered" evidence="1">
    <location>
        <begin position="63"/>
        <end position="82"/>
    </location>
</feature>
<protein>
    <submittedName>
        <fullName evidence="3">Cyclic di-GMP phosphodiesterase response regulator RpfG</fullName>
        <ecNumber evidence="3">3.1.4.52</ecNumber>
    </submittedName>
</protein>
<proteinExistence type="predicted"/>
<dbReference type="PANTHER" id="PTHR43155:SF2">
    <property type="entry name" value="CYCLIC DI-GMP PHOSPHODIESTERASE PA4108"/>
    <property type="match status" value="1"/>
</dbReference>
<dbReference type="GO" id="GO:0071111">
    <property type="term" value="F:cyclic-guanylate-specific phosphodiesterase activity"/>
    <property type="evidence" value="ECO:0007669"/>
    <property type="project" value="UniProtKB-EC"/>
</dbReference>
<dbReference type="Gene3D" id="1.10.3210.10">
    <property type="entry name" value="Hypothetical protein af1432"/>
    <property type="match status" value="1"/>
</dbReference>
<dbReference type="CDD" id="cd00077">
    <property type="entry name" value="HDc"/>
    <property type="match status" value="1"/>
</dbReference>
<comment type="caution">
    <text evidence="3">The sequence shown here is derived from an EMBL/GenBank/DDBJ whole genome shotgun (WGS) entry which is preliminary data.</text>
</comment>
<dbReference type="PANTHER" id="PTHR43155">
    <property type="entry name" value="CYCLIC DI-GMP PHOSPHODIESTERASE PA4108-RELATED"/>
    <property type="match status" value="1"/>
</dbReference>
<dbReference type="EMBL" id="VRLW01000001">
    <property type="protein sequence ID" value="KAA1258564.1"/>
    <property type="molecule type" value="Genomic_DNA"/>
</dbReference>
<dbReference type="OrthoDB" id="9759601at2"/>
<dbReference type="Pfam" id="PF13487">
    <property type="entry name" value="HD_5"/>
    <property type="match status" value="1"/>
</dbReference>
<dbReference type="InterPro" id="IPR037522">
    <property type="entry name" value="HD_GYP_dom"/>
</dbReference>
<reference evidence="3 4" key="1">
    <citation type="submission" date="2019-08" db="EMBL/GenBank/DDBJ databases">
        <title>Deep-cultivation of Planctomycetes and their phenomic and genomic characterization uncovers novel biology.</title>
        <authorList>
            <person name="Wiegand S."/>
            <person name="Jogler M."/>
            <person name="Boedeker C."/>
            <person name="Pinto D."/>
            <person name="Vollmers J."/>
            <person name="Rivas-Marin E."/>
            <person name="Kohn T."/>
            <person name="Peeters S.H."/>
            <person name="Heuer A."/>
            <person name="Rast P."/>
            <person name="Oberbeckmann S."/>
            <person name="Bunk B."/>
            <person name="Jeske O."/>
            <person name="Meyerdierks A."/>
            <person name="Storesund J.E."/>
            <person name="Kallscheuer N."/>
            <person name="Luecker S."/>
            <person name="Lage O.M."/>
            <person name="Pohl T."/>
            <person name="Merkel B.J."/>
            <person name="Hornburger P."/>
            <person name="Mueller R.-W."/>
            <person name="Bruemmer F."/>
            <person name="Labrenz M."/>
            <person name="Spormann A.M."/>
            <person name="Op Den Camp H."/>
            <person name="Overmann J."/>
            <person name="Amann R."/>
            <person name="Jetten M.S.M."/>
            <person name="Mascher T."/>
            <person name="Medema M.H."/>
            <person name="Devos D.P."/>
            <person name="Kaster A.-K."/>
            <person name="Ovreas L."/>
            <person name="Rohde M."/>
            <person name="Galperin M.Y."/>
            <person name="Jogler C."/>
        </authorList>
    </citation>
    <scope>NUCLEOTIDE SEQUENCE [LARGE SCALE GENOMIC DNA]</scope>
    <source>
        <strain evidence="3 4">LF1</strain>
    </source>
</reference>
<evidence type="ECO:0000256" key="1">
    <source>
        <dbReference type="SAM" id="MobiDB-lite"/>
    </source>
</evidence>
<keyword evidence="4" id="KW-1185">Reference proteome</keyword>
<keyword evidence="3" id="KW-0378">Hydrolase</keyword>
<dbReference type="RefSeq" id="WP_068257891.1">
    <property type="nucleotide sequence ID" value="NZ_LWSK01000001.1"/>
</dbReference>
<dbReference type="SUPFAM" id="SSF109604">
    <property type="entry name" value="HD-domain/PDEase-like"/>
    <property type="match status" value="1"/>
</dbReference>
<dbReference type="PROSITE" id="PS51832">
    <property type="entry name" value="HD_GYP"/>
    <property type="match status" value="1"/>
</dbReference>
<dbReference type="InterPro" id="IPR003607">
    <property type="entry name" value="HD/PDEase_dom"/>
</dbReference>
<name>A0A5B1CH73_9BACT</name>
<feature type="domain" description="HD-GYP" evidence="2">
    <location>
        <begin position="148"/>
        <end position="345"/>
    </location>
</feature>
<accession>A0A5B1CH73</accession>